<sequence>MATSFGFKDYTSTHQNLVSKFKAGWIPKEDPLWLAFVGL</sequence>
<protein>
    <submittedName>
        <fullName evidence="1">Putative homing endonuclease F-LimI</fullName>
    </submittedName>
</protein>
<evidence type="ECO:0000313" key="1">
    <source>
        <dbReference type="EMBL" id="ASD51252.1"/>
    </source>
</evidence>
<keyword evidence="1" id="KW-0255">Endonuclease</keyword>
<keyword evidence="1" id="KW-0540">Nuclease</keyword>
<keyword evidence="1" id="KW-0378">Hydrolase</keyword>
<reference evidence="1 2" key="1">
    <citation type="journal article" date="2017" name="Front. Microbiol.">
        <title>Environmental Bacteriophages of the Emerging Enterobacterial Phytopathogen, Dickeya solani, Show Genomic Conservation and Capacity for Horizontal Gene Transfer between Their Bacterial Hosts.</title>
        <authorList>
            <person name="Day A.W."/>
            <person name="Ahn J."/>
            <person name="Fang X."/>
            <person name="Salmond G.P.C."/>
        </authorList>
    </citation>
    <scope>NUCLEOTIDE SEQUENCE [LARGE SCALE GENOMIC DNA]</scope>
</reference>
<evidence type="ECO:0000313" key="2">
    <source>
        <dbReference type="Proteomes" id="UP000224675"/>
    </source>
</evidence>
<organism evidence="1 2">
    <name type="scientific">Dickeya phage JA15</name>
    <dbReference type="NCBI Taxonomy" id="1983655"/>
    <lineage>
        <taxon>Viruses</taxon>
        <taxon>Duplodnaviria</taxon>
        <taxon>Heunggongvirae</taxon>
        <taxon>Uroviricota</taxon>
        <taxon>Caudoviricetes</taxon>
        <taxon>Pantevenvirales</taxon>
        <taxon>Ackermannviridae</taxon>
        <taxon>Aglimvirinae</taxon>
        <taxon>Limestonevirus</taxon>
        <taxon>Limestonevirus limestone</taxon>
    </lineage>
</organism>
<proteinExistence type="predicted"/>
<dbReference type="GO" id="GO:0004519">
    <property type="term" value="F:endonuclease activity"/>
    <property type="evidence" value="ECO:0007669"/>
    <property type="project" value="UniProtKB-KW"/>
</dbReference>
<dbReference type="EMBL" id="KY942056">
    <property type="protein sequence ID" value="ASD51252.1"/>
    <property type="molecule type" value="Genomic_DNA"/>
</dbReference>
<accession>A0A248H578</accession>
<dbReference type="Proteomes" id="UP000224675">
    <property type="component" value="Genome"/>
</dbReference>
<name>A0A248H578_9CAUD</name>